<dbReference type="InterPro" id="IPR025944">
    <property type="entry name" value="Sigma_54_int_dom_CS"/>
</dbReference>
<feature type="modified residue" description="4-aspartylphosphate" evidence="7">
    <location>
        <position position="56"/>
    </location>
</feature>
<name>A0A0J1B6Y4_RHOIS</name>
<dbReference type="OrthoDB" id="9807827at2"/>
<dbReference type="FunFam" id="1.10.8.60:FF:000014">
    <property type="entry name" value="DNA-binding transcriptional regulator NtrC"/>
    <property type="match status" value="1"/>
</dbReference>
<keyword evidence="2" id="KW-0067">ATP-binding</keyword>
<dbReference type="Pfam" id="PF02954">
    <property type="entry name" value="HTH_8"/>
    <property type="match status" value="1"/>
</dbReference>
<dbReference type="SMART" id="SM00382">
    <property type="entry name" value="AAA"/>
    <property type="match status" value="1"/>
</dbReference>
<dbReference type="Pfam" id="PF00072">
    <property type="entry name" value="Response_reg"/>
    <property type="match status" value="1"/>
</dbReference>
<evidence type="ECO:0000256" key="5">
    <source>
        <dbReference type="ARBA" id="ARBA00023159"/>
    </source>
</evidence>
<dbReference type="Pfam" id="PF25601">
    <property type="entry name" value="AAA_lid_14"/>
    <property type="match status" value="1"/>
</dbReference>
<dbReference type="InterPro" id="IPR011006">
    <property type="entry name" value="CheY-like_superfamily"/>
</dbReference>
<dbReference type="InterPro" id="IPR025662">
    <property type="entry name" value="Sigma_54_int_dom_ATP-bd_1"/>
</dbReference>
<dbReference type="InterPro" id="IPR001789">
    <property type="entry name" value="Sig_transdc_resp-reg_receiver"/>
</dbReference>
<evidence type="ECO:0000256" key="2">
    <source>
        <dbReference type="ARBA" id="ARBA00022840"/>
    </source>
</evidence>
<protein>
    <submittedName>
        <fullName evidence="10">Response regulator of zinc sigma-54-dependent two-component system</fullName>
    </submittedName>
</protein>
<dbReference type="STRING" id="595434.RISK_005558"/>
<keyword evidence="6" id="KW-0804">Transcription</keyword>
<dbReference type="PANTHER" id="PTHR32071">
    <property type="entry name" value="TRANSCRIPTIONAL REGULATORY PROTEIN"/>
    <property type="match status" value="1"/>
</dbReference>
<dbReference type="PROSITE" id="PS50045">
    <property type="entry name" value="SIGMA54_INTERACT_4"/>
    <property type="match status" value="1"/>
</dbReference>
<dbReference type="Gene3D" id="1.10.8.60">
    <property type="match status" value="1"/>
</dbReference>
<dbReference type="Proteomes" id="UP000036367">
    <property type="component" value="Unassembled WGS sequence"/>
</dbReference>
<dbReference type="PROSITE" id="PS50110">
    <property type="entry name" value="RESPONSE_REGULATORY"/>
    <property type="match status" value="1"/>
</dbReference>
<evidence type="ECO:0000256" key="1">
    <source>
        <dbReference type="ARBA" id="ARBA00022741"/>
    </source>
</evidence>
<dbReference type="RefSeq" id="WP_047816528.1">
    <property type="nucleotide sequence ID" value="NZ_LECT01000044.1"/>
</dbReference>
<evidence type="ECO:0000313" key="11">
    <source>
        <dbReference type="Proteomes" id="UP000036367"/>
    </source>
</evidence>
<sequence length="455" mass="50210">MNRSEFSVLIVDDEPNIRSGLEKGLVQEADRIETAVDAESGLAKFESGHFQLVIADVRLGGGMDGIELLGRMRHIDPEVSVIVITAHGTVETAVDAMRAGAFDFISKPLDLNLVRQQVRKAREHRELRQENQTLRTRLADAGELSNIIGQCAAMQDVFHQIRQVAATEATVMIQGESGSGKELVARALHDLSDRSGGPFVAVNLGAMPETLLESELFGHEKGSFSGASRQKPGCFEQAGGGTLFLDEVTEMSAKSQVDLLRVLESRRFTRVGGETVLETDVRVVSATNKSVPEMIQDGSFREDLYYRLNVIPIEVPSLRQRRDDIPLLIEHFLQHFCSRHGRPMKQIAPDAMRVLVGAQWPGNVRQLRNLVERLVVTHTGDVIDSHELPADLQPATLGSGTKVLPASLSEAVENCEREMISAVLAECDFHRENTAKRLGVSVRTLHYKMGRYGLH</sequence>
<keyword evidence="4" id="KW-0238">DNA-binding</keyword>
<dbReference type="Gene3D" id="3.40.50.2300">
    <property type="match status" value="1"/>
</dbReference>
<organism evidence="10 11">
    <name type="scientific">Rhodopirellula islandica</name>
    <dbReference type="NCBI Taxonomy" id="595434"/>
    <lineage>
        <taxon>Bacteria</taxon>
        <taxon>Pseudomonadati</taxon>
        <taxon>Planctomycetota</taxon>
        <taxon>Planctomycetia</taxon>
        <taxon>Pirellulales</taxon>
        <taxon>Pirellulaceae</taxon>
        <taxon>Rhodopirellula</taxon>
    </lineage>
</organism>
<dbReference type="PROSITE" id="PS00688">
    <property type="entry name" value="SIGMA54_INTERACT_3"/>
    <property type="match status" value="1"/>
</dbReference>
<keyword evidence="7" id="KW-0597">Phosphoprotein</keyword>
<dbReference type="PRINTS" id="PR01590">
    <property type="entry name" value="HTHFIS"/>
</dbReference>
<gene>
    <name evidence="10" type="ORF">RISK_005558</name>
</gene>
<dbReference type="AlphaFoldDB" id="A0A0J1B6Y4"/>
<feature type="domain" description="Response regulatory" evidence="9">
    <location>
        <begin position="7"/>
        <end position="122"/>
    </location>
</feature>
<dbReference type="InterPro" id="IPR009057">
    <property type="entry name" value="Homeodomain-like_sf"/>
</dbReference>
<feature type="domain" description="Sigma-54 factor interaction" evidence="8">
    <location>
        <begin position="147"/>
        <end position="376"/>
    </location>
</feature>
<dbReference type="Pfam" id="PF00158">
    <property type="entry name" value="Sigma54_activat"/>
    <property type="match status" value="1"/>
</dbReference>
<reference evidence="10" key="1">
    <citation type="submission" date="2015-05" db="EMBL/GenBank/DDBJ databases">
        <title>Permanent draft genome of Rhodopirellula islandicus K833.</title>
        <authorList>
            <person name="Kizina J."/>
            <person name="Richter M."/>
            <person name="Glockner F.O."/>
            <person name="Harder J."/>
        </authorList>
    </citation>
    <scope>NUCLEOTIDE SEQUENCE [LARGE SCALE GENOMIC DNA]</scope>
    <source>
        <strain evidence="10">K833</strain>
    </source>
</reference>
<dbReference type="GO" id="GO:0006355">
    <property type="term" value="P:regulation of DNA-templated transcription"/>
    <property type="evidence" value="ECO:0007669"/>
    <property type="project" value="InterPro"/>
</dbReference>
<dbReference type="FunFam" id="3.40.50.300:FF:000006">
    <property type="entry name" value="DNA-binding transcriptional regulator NtrC"/>
    <property type="match status" value="1"/>
</dbReference>
<proteinExistence type="predicted"/>
<keyword evidence="3" id="KW-0805">Transcription regulation</keyword>
<dbReference type="PROSITE" id="PS00675">
    <property type="entry name" value="SIGMA54_INTERACT_1"/>
    <property type="match status" value="1"/>
</dbReference>
<dbReference type="EMBL" id="LECT01000044">
    <property type="protein sequence ID" value="KLU02492.1"/>
    <property type="molecule type" value="Genomic_DNA"/>
</dbReference>
<dbReference type="InterPro" id="IPR002078">
    <property type="entry name" value="Sigma_54_int"/>
</dbReference>
<dbReference type="GO" id="GO:0000160">
    <property type="term" value="P:phosphorelay signal transduction system"/>
    <property type="evidence" value="ECO:0007669"/>
    <property type="project" value="InterPro"/>
</dbReference>
<keyword evidence="5" id="KW-0010">Activator</keyword>
<evidence type="ECO:0000256" key="6">
    <source>
        <dbReference type="ARBA" id="ARBA00023163"/>
    </source>
</evidence>
<evidence type="ECO:0000259" key="9">
    <source>
        <dbReference type="PROSITE" id="PS50110"/>
    </source>
</evidence>
<dbReference type="SUPFAM" id="SSF52172">
    <property type="entry name" value="CheY-like"/>
    <property type="match status" value="1"/>
</dbReference>
<dbReference type="CDD" id="cd00009">
    <property type="entry name" value="AAA"/>
    <property type="match status" value="1"/>
</dbReference>
<dbReference type="InterPro" id="IPR003593">
    <property type="entry name" value="AAA+_ATPase"/>
</dbReference>
<dbReference type="PATRIC" id="fig|595434.4.peg.5277"/>
<keyword evidence="1" id="KW-0547">Nucleotide-binding</keyword>
<dbReference type="GO" id="GO:0005524">
    <property type="term" value="F:ATP binding"/>
    <property type="evidence" value="ECO:0007669"/>
    <property type="project" value="UniProtKB-KW"/>
</dbReference>
<dbReference type="SMART" id="SM00448">
    <property type="entry name" value="REC"/>
    <property type="match status" value="1"/>
</dbReference>
<comment type="caution">
    <text evidence="10">The sequence shown here is derived from an EMBL/GenBank/DDBJ whole genome shotgun (WGS) entry which is preliminary data.</text>
</comment>
<evidence type="ECO:0000256" key="3">
    <source>
        <dbReference type="ARBA" id="ARBA00023015"/>
    </source>
</evidence>
<dbReference type="GO" id="GO:0043565">
    <property type="term" value="F:sequence-specific DNA binding"/>
    <property type="evidence" value="ECO:0007669"/>
    <property type="project" value="InterPro"/>
</dbReference>
<dbReference type="SUPFAM" id="SSF46689">
    <property type="entry name" value="Homeodomain-like"/>
    <property type="match status" value="1"/>
</dbReference>
<dbReference type="SUPFAM" id="SSF52540">
    <property type="entry name" value="P-loop containing nucleoside triphosphate hydrolases"/>
    <property type="match status" value="1"/>
</dbReference>
<dbReference type="Gene3D" id="1.10.10.60">
    <property type="entry name" value="Homeodomain-like"/>
    <property type="match status" value="1"/>
</dbReference>
<dbReference type="Gene3D" id="3.40.50.300">
    <property type="entry name" value="P-loop containing nucleotide triphosphate hydrolases"/>
    <property type="match status" value="1"/>
</dbReference>
<dbReference type="InterPro" id="IPR027417">
    <property type="entry name" value="P-loop_NTPase"/>
</dbReference>
<dbReference type="PANTHER" id="PTHR32071:SF122">
    <property type="entry name" value="SIGMA FACTOR"/>
    <property type="match status" value="1"/>
</dbReference>
<evidence type="ECO:0000259" key="8">
    <source>
        <dbReference type="PROSITE" id="PS50045"/>
    </source>
</evidence>
<evidence type="ECO:0000256" key="4">
    <source>
        <dbReference type="ARBA" id="ARBA00023125"/>
    </source>
</evidence>
<dbReference type="InterPro" id="IPR058031">
    <property type="entry name" value="AAA_lid_NorR"/>
</dbReference>
<evidence type="ECO:0000313" key="10">
    <source>
        <dbReference type="EMBL" id="KLU02492.1"/>
    </source>
</evidence>
<dbReference type="InterPro" id="IPR002197">
    <property type="entry name" value="HTH_Fis"/>
</dbReference>
<evidence type="ECO:0000256" key="7">
    <source>
        <dbReference type="PROSITE-ProRule" id="PRU00169"/>
    </source>
</evidence>
<accession>A0A0J1B6Y4</accession>
<keyword evidence="11" id="KW-1185">Reference proteome</keyword>